<dbReference type="Gene3D" id="3.40.30.10">
    <property type="entry name" value="Glutaredoxin"/>
    <property type="match status" value="1"/>
</dbReference>
<dbReference type="PANTHER" id="PTHR32234:SF3">
    <property type="entry name" value="SUPPRESSION OF COPPER SENSITIVITY PROTEIN"/>
    <property type="match status" value="1"/>
</dbReference>
<dbReference type="EMBL" id="JABBNT010000001">
    <property type="protein sequence ID" value="NMM43533.1"/>
    <property type="molecule type" value="Genomic_DNA"/>
</dbReference>
<keyword evidence="11" id="KW-1185">Reference proteome</keyword>
<feature type="transmembrane region" description="Helical" evidence="6">
    <location>
        <begin position="567"/>
        <end position="586"/>
    </location>
</feature>
<dbReference type="Proteomes" id="UP000539372">
    <property type="component" value="Unassembled WGS sequence"/>
</dbReference>
<dbReference type="Pfam" id="PF13899">
    <property type="entry name" value="Thioredoxin_7"/>
    <property type="match status" value="1"/>
</dbReference>
<feature type="transmembrane region" description="Helical" evidence="6">
    <location>
        <begin position="356"/>
        <end position="377"/>
    </location>
</feature>
<keyword evidence="5 6" id="KW-0472">Membrane</keyword>
<comment type="subcellular location">
    <subcellularLocation>
        <location evidence="1">Membrane</location>
        <topology evidence="1">Multi-pass membrane protein</topology>
    </subcellularLocation>
</comment>
<feature type="transmembrane region" description="Helical" evidence="6">
    <location>
        <begin position="474"/>
        <end position="502"/>
    </location>
</feature>
<evidence type="ECO:0000256" key="6">
    <source>
        <dbReference type="SAM" id="Phobius"/>
    </source>
</evidence>
<keyword evidence="7" id="KW-0732">Signal</keyword>
<feature type="transmembrane region" description="Helical" evidence="6">
    <location>
        <begin position="397"/>
        <end position="420"/>
    </location>
</feature>
<evidence type="ECO:0000256" key="2">
    <source>
        <dbReference type="ARBA" id="ARBA00022692"/>
    </source>
</evidence>
<comment type="caution">
    <text evidence="10">The sequence shown here is derived from an EMBL/GenBank/DDBJ whole genome shotgun (WGS) entry which is preliminary data.</text>
</comment>
<evidence type="ECO:0000256" key="7">
    <source>
        <dbReference type="SAM" id="SignalP"/>
    </source>
</evidence>
<evidence type="ECO:0000259" key="9">
    <source>
        <dbReference type="Pfam" id="PF11412"/>
    </source>
</evidence>
<evidence type="ECO:0000313" key="10">
    <source>
        <dbReference type="EMBL" id="NMM43533.1"/>
    </source>
</evidence>
<feature type="transmembrane region" description="Helical" evidence="6">
    <location>
        <begin position="312"/>
        <end position="336"/>
    </location>
</feature>
<feature type="domain" description="Thiol:disulfide interchange protein DsbD N-terminal" evidence="9">
    <location>
        <begin position="61"/>
        <end position="168"/>
    </location>
</feature>
<feature type="transmembrane region" description="Helical" evidence="6">
    <location>
        <begin position="514"/>
        <end position="533"/>
    </location>
</feature>
<dbReference type="SUPFAM" id="SSF52833">
    <property type="entry name" value="Thioredoxin-like"/>
    <property type="match status" value="1"/>
</dbReference>
<keyword evidence="4 6" id="KW-1133">Transmembrane helix</keyword>
<evidence type="ECO:0008006" key="12">
    <source>
        <dbReference type="Google" id="ProtNLM"/>
    </source>
</evidence>
<reference evidence="10 11" key="1">
    <citation type="submission" date="2020-04" db="EMBL/GenBank/DDBJ databases">
        <title>Rhodospirillaceae bacterium KN72 isolated from deep sea.</title>
        <authorList>
            <person name="Zhang D.-C."/>
        </authorList>
    </citation>
    <scope>NUCLEOTIDE SEQUENCE [LARGE SCALE GENOMIC DNA]</scope>
    <source>
        <strain evidence="10 11">KN72</strain>
    </source>
</reference>
<name>A0A7Y0DXZ9_9PROT</name>
<dbReference type="Pfam" id="PF11412">
    <property type="entry name" value="DsbD_N"/>
    <property type="match status" value="1"/>
</dbReference>
<evidence type="ECO:0000256" key="1">
    <source>
        <dbReference type="ARBA" id="ARBA00004141"/>
    </source>
</evidence>
<feature type="chain" id="PRO_5030817213" description="Suppressor for copper-sensitivity B" evidence="7">
    <location>
        <begin position="26"/>
        <end position="726"/>
    </location>
</feature>
<dbReference type="AlphaFoldDB" id="A0A7Y0DXZ9"/>
<feature type="signal peptide" evidence="7">
    <location>
        <begin position="1"/>
        <end position="25"/>
    </location>
</feature>
<feature type="transmembrane region" description="Helical" evidence="6">
    <location>
        <begin position="441"/>
        <end position="468"/>
    </location>
</feature>
<dbReference type="GO" id="GO:0015035">
    <property type="term" value="F:protein-disulfide reductase activity"/>
    <property type="evidence" value="ECO:0007669"/>
    <property type="project" value="TreeGrafter"/>
</dbReference>
<sequence length="726" mass="75877">MARLISLALALIVPLGLVLTAPPSAGIAQANSGDWQQSTGTAVRLISASSAVASGDDGTAPAATVDFGLEFRMEPGWKIYWRTPGDAGLPPEADWSKSDNVASVAMQWPVPERFEIFDIGTLGYEGAVVFPLTVALNNPGAPTTLAGTVDFLICSEICVPGTADIDLTLPAGQAGVSPEAHLLDQYRARVPTSDTIGSDLSVDRAVVTALADGAAQVAVAVSAEMLNNPDLFVEGPGGAYFDVPTISPSGDGKSAILSVHAPGNLTAERIASEGVTVTFVDGNRAIERFLHPEIGEFPISMAAEPISDGHSLWLILGLALLGGLILNLMPCVLPVLSLKLLSVISKSGKDRRDVRIGFLASSAGILASFMLLAGAAIGLKLAGLGVGWGIQFQQPVFLAFMVALLTLFASNLLGLFEFRLPGWVGDRAGRDSAHHGHFGDFLSGAFATLLATPCSAPFLGTAVGFALASGPLEIAAVFLALGIGLALPYLIVAVFPGLVRLLPRPGAWMIRLRWILALALIGTAVWLLSILAVSLGVENAAGIGALAALAIAVLASRKLDGSRIGRFAWPLSAALSAVLVVSPLLMTPVGRSSDSLGSRTGADQVWQTFDPARIPSLVADGKTVLVDVTADWCVTCQWNKKTVLDSQSVTRWLSDPSVVAMRADWTRPDPKISDFLARYNRFGIPFNIVYGPDAPQGVTLPELLSEDAMADAIKAADSDTRFAALQ</sequence>
<gene>
    <name evidence="10" type="ORF">HH303_03525</name>
</gene>
<feature type="transmembrane region" description="Helical" evidence="6">
    <location>
        <begin position="539"/>
        <end position="555"/>
    </location>
</feature>
<dbReference type="InterPro" id="IPR035671">
    <property type="entry name" value="DsbD_gamma"/>
</dbReference>
<evidence type="ECO:0000256" key="3">
    <source>
        <dbReference type="ARBA" id="ARBA00022748"/>
    </source>
</evidence>
<accession>A0A7Y0DXZ9</accession>
<dbReference type="GO" id="GO:0045454">
    <property type="term" value="P:cell redox homeostasis"/>
    <property type="evidence" value="ECO:0007669"/>
    <property type="project" value="TreeGrafter"/>
</dbReference>
<protein>
    <recommendedName>
        <fullName evidence="12">Suppressor for copper-sensitivity B</fullName>
    </recommendedName>
</protein>
<organism evidence="10 11">
    <name type="scientific">Pacificispira spongiicola</name>
    <dbReference type="NCBI Taxonomy" id="2729598"/>
    <lineage>
        <taxon>Bacteria</taxon>
        <taxon>Pseudomonadati</taxon>
        <taxon>Pseudomonadota</taxon>
        <taxon>Alphaproteobacteria</taxon>
        <taxon>Rhodospirillales</taxon>
        <taxon>Rhodospirillaceae</taxon>
        <taxon>Pacificispira</taxon>
    </lineage>
</organism>
<dbReference type="GO" id="GO:0017004">
    <property type="term" value="P:cytochrome complex assembly"/>
    <property type="evidence" value="ECO:0007669"/>
    <property type="project" value="UniProtKB-KW"/>
</dbReference>
<dbReference type="InterPro" id="IPR036249">
    <property type="entry name" value="Thioredoxin-like_sf"/>
</dbReference>
<dbReference type="CDD" id="cd02953">
    <property type="entry name" value="DsbDgamma"/>
    <property type="match status" value="1"/>
</dbReference>
<proteinExistence type="predicted"/>
<keyword evidence="2 6" id="KW-0812">Transmembrane</keyword>
<dbReference type="GO" id="GO:0016020">
    <property type="term" value="C:membrane"/>
    <property type="evidence" value="ECO:0007669"/>
    <property type="project" value="UniProtKB-SubCell"/>
</dbReference>
<dbReference type="PANTHER" id="PTHR32234">
    <property type="entry name" value="THIOL:DISULFIDE INTERCHANGE PROTEIN DSBD"/>
    <property type="match status" value="1"/>
</dbReference>
<dbReference type="InterPro" id="IPR003834">
    <property type="entry name" value="Cyt_c_assmbl_TM_dom"/>
</dbReference>
<dbReference type="RefSeq" id="WP_169623803.1">
    <property type="nucleotide sequence ID" value="NZ_JABBNT010000001.1"/>
</dbReference>
<dbReference type="Pfam" id="PF02683">
    <property type="entry name" value="DsbD_TM"/>
    <property type="match status" value="1"/>
</dbReference>
<feature type="domain" description="Cytochrome C biogenesis protein transmembrane" evidence="8">
    <location>
        <begin position="312"/>
        <end position="529"/>
    </location>
</feature>
<dbReference type="InterPro" id="IPR028250">
    <property type="entry name" value="DsbDN"/>
</dbReference>
<evidence type="ECO:0000313" key="11">
    <source>
        <dbReference type="Proteomes" id="UP000539372"/>
    </source>
</evidence>
<evidence type="ECO:0000259" key="8">
    <source>
        <dbReference type="Pfam" id="PF02683"/>
    </source>
</evidence>
<evidence type="ECO:0000256" key="4">
    <source>
        <dbReference type="ARBA" id="ARBA00022989"/>
    </source>
</evidence>
<keyword evidence="3" id="KW-0201">Cytochrome c-type biogenesis</keyword>
<evidence type="ECO:0000256" key="5">
    <source>
        <dbReference type="ARBA" id="ARBA00023136"/>
    </source>
</evidence>